<evidence type="ECO:0000313" key="1">
    <source>
        <dbReference type="EMBL" id="GIE00368.1"/>
    </source>
</evidence>
<proteinExistence type="predicted"/>
<dbReference type="Proteomes" id="UP000637628">
    <property type="component" value="Unassembled WGS sequence"/>
</dbReference>
<reference evidence="1 2" key="1">
    <citation type="submission" date="2021-01" db="EMBL/GenBank/DDBJ databases">
        <title>Whole genome shotgun sequence of Actinoplanes durhamensis NBRC 14914.</title>
        <authorList>
            <person name="Komaki H."/>
            <person name="Tamura T."/>
        </authorList>
    </citation>
    <scope>NUCLEOTIDE SEQUENCE [LARGE SCALE GENOMIC DNA]</scope>
    <source>
        <strain evidence="1 2">NBRC 14914</strain>
    </source>
</reference>
<dbReference type="EMBL" id="BOML01000014">
    <property type="protein sequence ID" value="GIE00368.1"/>
    <property type="molecule type" value="Genomic_DNA"/>
</dbReference>
<dbReference type="RefSeq" id="WP_203726013.1">
    <property type="nucleotide sequence ID" value="NZ_BAAATX010000002.1"/>
</dbReference>
<keyword evidence="2" id="KW-1185">Reference proteome</keyword>
<gene>
    <name evidence="1" type="ORF">Adu01nite_17180</name>
</gene>
<name>A0ABQ3YRZ5_9ACTN</name>
<comment type="caution">
    <text evidence="1">The sequence shown here is derived from an EMBL/GenBank/DDBJ whole genome shotgun (WGS) entry which is preliminary data.</text>
</comment>
<accession>A0ABQ3YRZ5</accession>
<organism evidence="1 2">
    <name type="scientific">Paractinoplanes durhamensis</name>
    <dbReference type="NCBI Taxonomy" id="113563"/>
    <lineage>
        <taxon>Bacteria</taxon>
        <taxon>Bacillati</taxon>
        <taxon>Actinomycetota</taxon>
        <taxon>Actinomycetes</taxon>
        <taxon>Micromonosporales</taxon>
        <taxon>Micromonosporaceae</taxon>
        <taxon>Paractinoplanes</taxon>
    </lineage>
</organism>
<protein>
    <submittedName>
        <fullName evidence="1">Uncharacterized protein</fullName>
    </submittedName>
</protein>
<evidence type="ECO:0000313" key="2">
    <source>
        <dbReference type="Proteomes" id="UP000637628"/>
    </source>
</evidence>
<sequence length="47" mass="5281">MAMPELAEMRYLFEEPFLVASNKINEKLGVRATPLPQALAETLAGYR</sequence>